<organism evidence="1 2">
    <name type="scientific">Araneus ventricosus</name>
    <name type="common">Orbweaver spider</name>
    <name type="synonym">Epeira ventricosa</name>
    <dbReference type="NCBI Taxonomy" id="182803"/>
    <lineage>
        <taxon>Eukaryota</taxon>
        <taxon>Metazoa</taxon>
        <taxon>Ecdysozoa</taxon>
        <taxon>Arthropoda</taxon>
        <taxon>Chelicerata</taxon>
        <taxon>Arachnida</taxon>
        <taxon>Araneae</taxon>
        <taxon>Araneomorphae</taxon>
        <taxon>Entelegynae</taxon>
        <taxon>Araneoidea</taxon>
        <taxon>Araneidae</taxon>
        <taxon>Araneus</taxon>
    </lineage>
</organism>
<evidence type="ECO:0000313" key="1">
    <source>
        <dbReference type="EMBL" id="GBL85433.1"/>
    </source>
</evidence>
<keyword evidence="2" id="KW-1185">Reference proteome</keyword>
<dbReference type="AlphaFoldDB" id="A0A4Y2B042"/>
<gene>
    <name evidence="1" type="ORF">AVEN_34618_1</name>
</gene>
<reference evidence="1 2" key="1">
    <citation type="journal article" date="2019" name="Sci. Rep.">
        <title>Orb-weaving spider Araneus ventricosus genome elucidates the spidroin gene catalogue.</title>
        <authorList>
            <person name="Kono N."/>
            <person name="Nakamura H."/>
            <person name="Ohtoshi R."/>
            <person name="Moran D.A.P."/>
            <person name="Shinohara A."/>
            <person name="Yoshida Y."/>
            <person name="Fujiwara M."/>
            <person name="Mori M."/>
            <person name="Tomita M."/>
            <person name="Arakawa K."/>
        </authorList>
    </citation>
    <scope>NUCLEOTIDE SEQUENCE [LARGE SCALE GENOMIC DNA]</scope>
</reference>
<dbReference type="EMBL" id="BGPR01000043">
    <property type="protein sequence ID" value="GBL85433.1"/>
    <property type="molecule type" value="Genomic_DNA"/>
</dbReference>
<accession>A0A4Y2B042</accession>
<evidence type="ECO:0000313" key="2">
    <source>
        <dbReference type="Proteomes" id="UP000499080"/>
    </source>
</evidence>
<name>A0A4Y2B042_ARAVE</name>
<comment type="caution">
    <text evidence="1">The sequence shown here is derived from an EMBL/GenBank/DDBJ whole genome shotgun (WGS) entry which is preliminary data.</text>
</comment>
<dbReference type="Proteomes" id="UP000499080">
    <property type="component" value="Unassembled WGS sequence"/>
</dbReference>
<sequence length="134" mass="14819">MLEGHFRKHLLLSCFLTTPAPHSSSPSHPILSGLQPVADGPIQSLGSLGIGVWKTVHKQEAIRKKKNVIQSNTSVVERLARLLFMPRTNRGFLNVYNSLIGGWCTKKVGGQKRCECVCGWGALKLIFFCKIGLY</sequence>
<protein>
    <submittedName>
        <fullName evidence="1">Uncharacterized protein</fullName>
    </submittedName>
</protein>
<proteinExistence type="predicted"/>